<organism evidence="1">
    <name type="scientific">Anguilla anguilla</name>
    <name type="common">European freshwater eel</name>
    <name type="synonym">Muraena anguilla</name>
    <dbReference type="NCBI Taxonomy" id="7936"/>
    <lineage>
        <taxon>Eukaryota</taxon>
        <taxon>Metazoa</taxon>
        <taxon>Chordata</taxon>
        <taxon>Craniata</taxon>
        <taxon>Vertebrata</taxon>
        <taxon>Euteleostomi</taxon>
        <taxon>Actinopterygii</taxon>
        <taxon>Neopterygii</taxon>
        <taxon>Teleostei</taxon>
        <taxon>Anguilliformes</taxon>
        <taxon>Anguillidae</taxon>
        <taxon>Anguilla</taxon>
    </lineage>
</organism>
<reference evidence="1" key="1">
    <citation type="submission" date="2014-11" db="EMBL/GenBank/DDBJ databases">
        <authorList>
            <person name="Amaro Gonzalez C."/>
        </authorList>
    </citation>
    <scope>NUCLEOTIDE SEQUENCE</scope>
</reference>
<proteinExistence type="predicted"/>
<accession>A0A0E9RXX0</accession>
<protein>
    <submittedName>
        <fullName evidence="1">Uncharacterized protein</fullName>
    </submittedName>
</protein>
<reference evidence="1" key="2">
    <citation type="journal article" date="2015" name="Fish Shellfish Immunol.">
        <title>Early steps in the European eel (Anguilla anguilla)-Vibrio vulnificus interaction in the gills: Role of the RtxA13 toxin.</title>
        <authorList>
            <person name="Callol A."/>
            <person name="Pajuelo D."/>
            <person name="Ebbesson L."/>
            <person name="Teles M."/>
            <person name="MacKenzie S."/>
            <person name="Amaro C."/>
        </authorList>
    </citation>
    <scope>NUCLEOTIDE SEQUENCE</scope>
</reference>
<dbReference type="EMBL" id="GBXM01074508">
    <property type="protein sequence ID" value="JAH34069.1"/>
    <property type="molecule type" value="Transcribed_RNA"/>
</dbReference>
<dbReference type="AlphaFoldDB" id="A0A0E9RXX0"/>
<name>A0A0E9RXX0_ANGAN</name>
<evidence type="ECO:0000313" key="1">
    <source>
        <dbReference type="EMBL" id="JAH34069.1"/>
    </source>
</evidence>
<sequence length="32" mass="3662">MGSQCSLCRLMPFCGEWEPIVTLALRRSRFSS</sequence>